<dbReference type="PROSITE" id="PS51767">
    <property type="entry name" value="PEPTIDASE_A1"/>
    <property type="match status" value="1"/>
</dbReference>
<dbReference type="Pfam" id="PF00026">
    <property type="entry name" value="Asp"/>
    <property type="match status" value="1"/>
</dbReference>
<dbReference type="InterPro" id="IPR001461">
    <property type="entry name" value="Aspartic_peptidase_A1"/>
</dbReference>
<evidence type="ECO:0000256" key="1">
    <source>
        <dbReference type="ARBA" id="ARBA00007447"/>
    </source>
</evidence>
<evidence type="ECO:0000313" key="5">
    <source>
        <dbReference type="EMBL" id="KIJ23723.1"/>
    </source>
</evidence>
<feature type="signal peptide" evidence="3">
    <location>
        <begin position="1"/>
        <end position="20"/>
    </location>
</feature>
<keyword evidence="2" id="KW-0472">Membrane</keyword>
<dbReference type="CDD" id="cd05471">
    <property type="entry name" value="pepsin_like"/>
    <property type="match status" value="1"/>
</dbReference>
<dbReference type="PANTHER" id="PTHR47966">
    <property type="entry name" value="BETA-SITE APP-CLEAVING ENZYME, ISOFORM A-RELATED"/>
    <property type="match status" value="1"/>
</dbReference>
<dbReference type="AlphaFoldDB" id="A0A0C9T4A8"/>
<dbReference type="InterPro" id="IPR021109">
    <property type="entry name" value="Peptidase_aspartic_dom_sf"/>
</dbReference>
<dbReference type="PRINTS" id="PR00792">
    <property type="entry name" value="PEPSIN"/>
</dbReference>
<dbReference type="InterPro" id="IPR033121">
    <property type="entry name" value="PEPTIDASE_A1"/>
</dbReference>
<gene>
    <name evidence="5" type="ORF">M422DRAFT_786076</name>
</gene>
<sequence length="509" mass="55300">MILHALPLVALLFQVRPVHGVRISVVGRDIWHSSSNDEHLHGRQTKAASLANIGNTQYATNITIGGKLFTVSIDTGSSDLWVAADVPTATQTTLTAELDYAIGSVQGSIQFAETTFAGLTVPKQAFLSVKPDAVKNMTNDGTKGLIGIGPSSSSVVRKKLADASGNPFLDNVFRLNTTTPNILSVQLSRDGDTGSKVRGLFTIGEVNDDFEKIVNMPRLPVVVLPSSRSDSQHWTTLVDGFIGPNGQNLSIRSSTPGIPNGKLSAVYDTGFTFPQVPKPLSDAIYQQVPGSVFDSDAGFWILPCDQEVNLTVVIGNQKYPIHPWDTSMKLKLNGTPQRCYGAFQPITSAQDGTFDLILGMAFLRNAYMLVNFGDFVDGNLEHQGDPYMQLLSVTDPVAAHQDFVNGRLEGVDTTASQTRFNTTVIDNIVPPPEDNKGKKFFSKNWPYFVGAALVGFTLIFSGCIWSMMRKRRRGAGPYRPLNDPAPAEAVEVREAYSSPYGRRSSPLQE</sequence>
<dbReference type="HOGENOM" id="CLU_013253_8_0_1"/>
<keyword evidence="6" id="KW-1185">Reference proteome</keyword>
<keyword evidence="3" id="KW-0732">Signal</keyword>
<dbReference type="EMBL" id="KN837602">
    <property type="protein sequence ID" value="KIJ23723.1"/>
    <property type="molecule type" value="Genomic_DNA"/>
</dbReference>
<dbReference type="GO" id="GO:0006508">
    <property type="term" value="P:proteolysis"/>
    <property type="evidence" value="ECO:0007669"/>
    <property type="project" value="InterPro"/>
</dbReference>
<evidence type="ECO:0000256" key="3">
    <source>
        <dbReference type="SAM" id="SignalP"/>
    </source>
</evidence>
<comment type="similarity">
    <text evidence="1">Belongs to the peptidase A1 family.</text>
</comment>
<keyword evidence="2" id="KW-1133">Transmembrane helix</keyword>
<dbReference type="SUPFAM" id="SSF50630">
    <property type="entry name" value="Acid proteases"/>
    <property type="match status" value="1"/>
</dbReference>
<evidence type="ECO:0000256" key="2">
    <source>
        <dbReference type="SAM" id="Phobius"/>
    </source>
</evidence>
<accession>A0A0C9T4A8</accession>
<evidence type="ECO:0000259" key="4">
    <source>
        <dbReference type="PROSITE" id="PS51767"/>
    </source>
</evidence>
<protein>
    <recommendedName>
        <fullName evidence="4">Peptidase A1 domain-containing protein</fullName>
    </recommendedName>
</protein>
<name>A0A0C9T4A8_SPHS4</name>
<keyword evidence="2" id="KW-0812">Transmembrane</keyword>
<dbReference type="Proteomes" id="UP000054279">
    <property type="component" value="Unassembled WGS sequence"/>
</dbReference>
<dbReference type="Gene3D" id="2.40.70.10">
    <property type="entry name" value="Acid Proteases"/>
    <property type="match status" value="2"/>
</dbReference>
<feature type="domain" description="Peptidase A1" evidence="4">
    <location>
        <begin position="58"/>
        <end position="380"/>
    </location>
</feature>
<dbReference type="InterPro" id="IPR034164">
    <property type="entry name" value="Pepsin-like_dom"/>
</dbReference>
<dbReference type="GO" id="GO:0004190">
    <property type="term" value="F:aspartic-type endopeptidase activity"/>
    <property type="evidence" value="ECO:0007669"/>
    <property type="project" value="InterPro"/>
</dbReference>
<evidence type="ECO:0000313" key="6">
    <source>
        <dbReference type="Proteomes" id="UP000054279"/>
    </source>
</evidence>
<dbReference type="PANTHER" id="PTHR47966:SF6">
    <property type="entry name" value="PEPTIDASE A1 DOMAIN-CONTAINING PROTEIN"/>
    <property type="match status" value="1"/>
</dbReference>
<organism evidence="5 6">
    <name type="scientific">Sphaerobolus stellatus (strain SS14)</name>
    <dbReference type="NCBI Taxonomy" id="990650"/>
    <lineage>
        <taxon>Eukaryota</taxon>
        <taxon>Fungi</taxon>
        <taxon>Dikarya</taxon>
        <taxon>Basidiomycota</taxon>
        <taxon>Agaricomycotina</taxon>
        <taxon>Agaricomycetes</taxon>
        <taxon>Phallomycetidae</taxon>
        <taxon>Geastrales</taxon>
        <taxon>Sphaerobolaceae</taxon>
        <taxon>Sphaerobolus</taxon>
    </lineage>
</organism>
<dbReference type="OrthoDB" id="15189at2759"/>
<proteinExistence type="inferred from homology"/>
<reference evidence="5 6" key="1">
    <citation type="submission" date="2014-06" db="EMBL/GenBank/DDBJ databases">
        <title>Evolutionary Origins and Diversification of the Mycorrhizal Mutualists.</title>
        <authorList>
            <consortium name="DOE Joint Genome Institute"/>
            <consortium name="Mycorrhizal Genomics Consortium"/>
            <person name="Kohler A."/>
            <person name="Kuo A."/>
            <person name="Nagy L.G."/>
            <person name="Floudas D."/>
            <person name="Copeland A."/>
            <person name="Barry K.W."/>
            <person name="Cichocki N."/>
            <person name="Veneault-Fourrey C."/>
            <person name="LaButti K."/>
            <person name="Lindquist E.A."/>
            <person name="Lipzen A."/>
            <person name="Lundell T."/>
            <person name="Morin E."/>
            <person name="Murat C."/>
            <person name="Riley R."/>
            <person name="Ohm R."/>
            <person name="Sun H."/>
            <person name="Tunlid A."/>
            <person name="Henrissat B."/>
            <person name="Grigoriev I.V."/>
            <person name="Hibbett D.S."/>
            <person name="Martin F."/>
        </authorList>
    </citation>
    <scope>NUCLEOTIDE SEQUENCE [LARGE SCALE GENOMIC DNA]</scope>
    <source>
        <strain evidence="5 6">SS14</strain>
    </source>
</reference>
<feature type="chain" id="PRO_5002203459" description="Peptidase A1 domain-containing protein" evidence="3">
    <location>
        <begin position="21"/>
        <end position="509"/>
    </location>
</feature>
<feature type="transmembrane region" description="Helical" evidence="2">
    <location>
        <begin position="445"/>
        <end position="465"/>
    </location>
</feature>